<dbReference type="Proteomes" id="UP000281553">
    <property type="component" value="Unassembled WGS sequence"/>
</dbReference>
<name>A0A3P7LYT8_DIBLA</name>
<reference evidence="1 2" key="1">
    <citation type="submission" date="2018-11" db="EMBL/GenBank/DDBJ databases">
        <authorList>
            <consortium name="Pathogen Informatics"/>
        </authorList>
    </citation>
    <scope>NUCLEOTIDE SEQUENCE [LARGE SCALE GENOMIC DNA]</scope>
</reference>
<dbReference type="OrthoDB" id="6274331at2759"/>
<dbReference type="AlphaFoldDB" id="A0A3P7LYT8"/>
<evidence type="ECO:0000313" key="1">
    <source>
        <dbReference type="EMBL" id="VDN16213.1"/>
    </source>
</evidence>
<protein>
    <submittedName>
        <fullName evidence="1">Uncharacterized protein</fullName>
    </submittedName>
</protein>
<proteinExistence type="predicted"/>
<evidence type="ECO:0000313" key="2">
    <source>
        <dbReference type="Proteomes" id="UP000281553"/>
    </source>
</evidence>
<gene>
    <name evidence="1" type="ORF">DILT_LOCUS12044</name>
</gene>
<accession>A0A3P7LYT8</accession>
<keyword evidence="2" id="KW-1185">Reference proteome</keyword>
<sequence length="348" mass="36287">MCLRTPSQTVTSIQTLSGGAPKPIQIVQPLQSNTTACMSGSDCPSPQPSCTASAVLHTATQPFTQPVIQPSVALMTSPVSGSLTPYLPTTAAATFTPVTFSMLSSLAQQPSLVARPQTTHMQQNNDSCRPKAGMMASSYIYQGVPMGQQIVLTNPGTGGIFLAQPQNMGNISSPYMIASNQQLQTTPQMVSIAPGQLMRAPMQLGTMAVVLPPAGTQATATPTNFIQMSDHRFLQSGPPASSSPSLPGLTVGPSSVQTVVSATTTIPTSAASNTTVVSSHQPLQFPQSTCAVLTASQPTVVCSSTPAVQQPVLSRYFSQVKVQFLTRQRECALGFADGKSIVIALAYL</sequence>
<dbReference type="EMBL" id="UYRU01065033">
    <property type="protein sequence ID" value="VDN16213.1"/>
    <property type="molecule type" value="Genomic_DNA"/>
</dbReference>
<organism evidence="1 2">
    <name type="scientific">Dibothriocephalus latus</name>
    <name type="common">Fish tapeworm</name>
    <name type="synonym">Diphyllobothrium latum</name>
    <dbReference type="NCBI Taxonomy" id="60516"/>
    <lineage>
        <taxon>Eukaryota</taxon>
        <taxon>Metazoa</taxon>
        <taxon>Spiralia</taxon>
        <taxon>Lophotrochozoa</taxon>
        <taxon>Platyhelminthes</taxon>
        <taxon>Cestoda</taxon>
        <taxon>Eucestoda</taxon>
        <taxon>Diphyllobothriidea</taxon>
        <taxon>Diphyllobothriidae</taxon>
        <taxon>Dibothriocephalus</taxon>
    </lineage>
</organism>